<dbReference type="AlphaFoldDB" id="A0AAV4C4M9"/>
<proteinExistence type="predicted"/>
<evidence type="ECO:0000259" key="7">
    <source>
        <dbReference type="SMART" id="SM00013"/>
    </source>
</evidence>
<sequence length="965" mass="109641">MIKIRRQTFLWTMRLFSTIIILTTQFESSQTFHPLSISKEGTLRKRASYGSENTNSEFAEGKSKVLTAYIKAWHSFHNSSPAKEQVRESSLKTYECPPTYHCSHGETSTEAIIVDCSSRDLTRIPKLPPHATQVYLQGNSISSVPCRSFEGLKFLEILDLSRNTLDSLAGCSFSTLTSLQHLRLSLCNLSNLPAGVFDSLQSLIDLNLSLNNINHIERDLFAHTAKLKTLNLYGNALTKLGNGTFAGLDSLNFLTLQSNKLRYLPGTFEPEAFFGLDALETLHIHGNQPDFPANFTYPDEALASLTMLRHLIMDGYPRALGPGFASLVHLSHLSFSSGTDGAFCSMHSEIPPEFFAHLNTKQQLTINMSACSFESIPPQLFTFLPTIHNLDLSLNEDLLIDGFEKASEGLQNSTLSILNITHLVNMWVQYTEIKNSTFRFLKHTKLNILVVEDNNIIHIDPQAVLDLPNTMEYISFEGNKVSNAYFLLSCLHMTNLKIAKLSRQLRYKRENIGHRDLKILNTVRNRNYILTTAKLKANISHDPEPRTEVLRNASNLEARYRGDNSAFSVLTENTNEKDFCEDFYLTSRHSHKHLRSSPLPLPLPNSLEELYASDIKASYDIPRVQFLNNRVLKYLDYSLNDIKCFGGPVYGVPYLLHLDLSKNGCDKVNPIFFSSMPSLMTLLLYKNRLGNSLHNYLIGQTFSTLYKLETLDLSYNVIDDMSPAAFVNNLDLRILNLSNNEMSVFHPNLANNSNLQALDLSFNTLSGFSESSCQQFLHIKKRNSNFTVRIRGNRGWQWKYLYYVSKSRHQLVSMILTARPAADVFITYDQEDRSCRRFMKEVFRHQLHEMEITTVLGEVDFDARPQAFSIAEAVTNTRKTVVVFSKNIFQAGPSSGASGQSEGQHDTRVARHRGSNRDDYARFKSLVNNFPLEIATFLKGQTHRCLVYEDSEEFWRLLRASIFEQ</sequence>
<name>A0AAV4C4M9_9GAST</name>
<dbReference type="InterPro" id="IPR050333">
    <property type="entry name" value="SLRP"/>
</dbReference>
<evidence type="ECO:0000256" key="4">
    <source>
        <dbReference type="ARBA" id="ARBA00023180"/>
    </source>
</evidence>
<accession>A0AAV4C4M9</accession>
<organism evidence="8 9">
    <name type="scientific">Plakobranchus ocellatus</name>
    <dbReference type="NCBI Taxonomy" id="259542"/>
    <lineage>
        <taxon>Eukaryota</taxon>
        <taxon>Metazoa</taxon>
        <taxon>Spiralia</taxon>
        <taxon>Lophotrochozoa</taxon>
        <taxon>Mollusca</taxon>
        <taxon>Gastropoda</taxon>
        <taxon>Heterobranchia</taxon>
        <taxon>Euthyneura</taxon>
        <taxon>Panpulmonata</taxon>
        <taxon>Sacoglossa</taxon>
        <taxon>Placobranchoidea</taxon>
        <taxon>Plakobranchidae</taxon>
        <taxon>Plakobranchus</taxon>
    </lineage>
</organism>
<dbReference type="SUPFAM" id="SSF52200">
    <property type="entry name" value="Toll/Interleukin receptor TIR domain"/>
    <property type="match status" value="1"/>
</dbReference>
<dbReference type="Gene3D" id="3.80.10.10">
    <property type="entry name" value="Ribonuclease Inhibitor"/>
    <property type="match status" value="3"/>
</dbReference>
<comment type="caution">
    <text evidence="8">The sequence shown here is derived from an EMBL/GenBank/DDBJ whole genome shotgun (WGS) entry which is preliminary data.</text>
</comment>
<feature type="chain" id="PRO_5043842424" evidence="6">
    <location>
        <begin position="32"/>
        <end position="965"/>
    </location>
</feature>
<gene>
    <name evidence="8" type="ORF">PoB_005305200</name>
</gene>
<evidence type="ECO:0000256" key="5">
    <source>
        <dbReference type="SAM" id="MobiDB-lite"/>
    </source>
</evidence>
<keyword evidence="3" id="KW-0677">Repeat</keyword>
<dbReference type="PANTHER" id="PTHR45712:SF22">
    <property type="entry name" value="INSULIN-LIKE GROWTH FACTOR-BINDING PROTEIN COMPLEX ACID LABILE SUBUNIT"/>
    <property type="match status" value="1"/>
</dbReference>
<evidence type="ECO:0000313" key="9">
    <source>
        <dbReference type="Proteomes" id="UP000735302"/>
    </source>
</evidence>
<dbReference type="SMART" id="SM00369">
    <property type="entry name" value="LRR_TYP"/>
    <property type="match status" value="8"/>
</dbReference>
<feature type="compositionally biased region" description="Low complexity" evidence="5">
    <location>
        <begin position="893"/>
        <end position="902"/>
    </location>
</feature>
<protein>
    <submittedName>
        <fullName evidence="8">Toll-like receptor 4</fullName>
    </submittedName>
</protein>
<dbReference type="InterPro" id="IPR032675">
    <property type="entry name" value="LRR_dom_sf"/>
</dbReference>
<dbReference type="InterPro" id="IPR035897">
    <property type="entry name" value="Toll_tir_struct_dom_sf"/>
</dbReference>
<keyword evidence="9" id="KW-1185">Reference proteome</keyword>
<evidence type="ECO:0000256" key="1">
    <source>
        <dbReference type="ARBA" id="ARBA00022614"/>
    </source>
</evidence>
<dbReference type="InterPro" id="IPR000372">
    <property type="entry name" value="LRRNT"/>
</dbReference>
<dbReference type="Pfam" id="PF13855">
    <property type="entry name" value="LRR_8"/>
    <property type="match status" value="2"/>
</dbReference>
<dbReference type="InterPro" id="IPR003591">
    <property type="entry name" value="Leu-rich_rpt_typical-subtyp"/>
</dbReference>
<dbReference type="InterPro" id="IPR001611">
    <property type="entry name" value="Leu-rich_rpt"/>
</dbReference>
<reference evidence="8 9" key="1">
    <citation type="journal article" date="2021" name="Elife">
        <title>Chloroplast acquisition without the gene transfer in kleptoplastic sea slugs, Plakobranchus ocellatus.</title>
        <authorList>
            <person name="Maeda T."/>
            <person name="Takahashi S."/>
            <person name="Yoshida T."/>
            <person name="Shimamura S."/>
            <person name="Takaki Y."/>
            <person name="Nagai Y."/>
            <person name="Toyoda A."/>
            <person name="Suzuki Y."/>
            <person name="Arimoto A."/>
            <person name="Ishii H."/>
            <person name="Satoh N."/>
            <person name="Nishiyama T."/>
            <person name="Hasebe M."/>
            <person name="Maruyama T."/>
            <person name="Minagawa J."/>
            <person name="Obokata J."/>
            <person name="Shigenobu S."/>
        </authorList>
    </citation>
    <scope>NUCLEOTIDE SEQUENCE [LARGE SCALE GENOMIC DNA]</scope>
</reference>
<dbReference type="SMART" id="SM00013">
    <property type="entry name" value="LRRNT"/>
    <property type="match status" value="1"/>
</dbReference>
<keyword evidence="4" id="KW-0325">Glycoprotein</keyword>
<feature type="compositionally biased region" description="Basic and acidic residues" evidence="5">
    <location>
        <begin position="903"/>
        <end position="914"/>
    </location>
</feature>
<evidence type="ECO:0000313" key="8">
    <source>
        <dbReference type="EMBL" id="GFO26547.1"/>
    </source>
</evidence>
<feature type="region of interest" description="Disordered" evidence="5">
    <location>
        <begin position="893"/>
        <end position="914"/>
    </location>
</feature>
<evidence type="ECO:0000256" key="6">
    <source>
        <dbReference type="SAM" id="SignalP"/>
    </source>
</evidence>
<dbReference type="EMBL" id="BLXT01005846">
    <property type="protein sequence ID" value="GFO26547.1"/>
    <property type="molecule type" value="Genomic_DNA"/>
</dbReference>
<feature type="signal peptide" evidence="6">
    <location>
        <begin position="1"/>
        <end position="31"/>
    </location>
</feature>
<dbReference type="SUPFAM" id="SSF52058">
    <property type="entry name" value="L domain-like"/>
    <property type="match status" value="2"/>
</dbReference>
<dbReference type="PROSITE" id="PS51450">
    <property type="entry name" value="LRR"/>
    <property type="match status" value="3"/>
</dbReference>
<dbReference type="Gene3D" id="3.40.50.10140">
    <property type="entry name" value="Toll/interleukin-1 receptor homology (TIR) domain"/>
    <property type="match status" value="1"/>
</dbReference>
<dbReference type="Proteomes" id="UP000735302">
    <property type="component" value="Unassembled WGS sequence"/>
</dbReference>
<keyword evidence="2 6" id="KW-0732">Signal</keyword>
<keyword evidence="8" id="KW-0675">Receptor</keyword>
<keyword evidence="1" id="KW-0433">Leucine-rich repeat</keyword>
<evidence type="ECO:0000256" key="2">
    <source>
        <dbReference type="ARBA" id="ARBA00022729"/>
    </source>
</evidence>
<feature type="domain" description="LRRNT" evidence="7">
    <location>
        <begin position="95"/>
        <end position="133"/>
    </location>
</feature>
<dbReference type="PANTHER" id="PTHR45712">
    <property type="entry name" value="AGAP008170-PA"/>
    <property type="match status" value="1"/>
</dbReference>
<evidence type="ECO:0000256" key="3">
    <source>
        <dbReference type="ARBA" id="ARBA00022737"/>
    </source>
</evidence>